<dbReference type="PROSITE" id="PS50850">
    <property type="entry name" value="MFS"/>
    <property type="match status" value="1"/>
</dbReference>
<dbReference type="InterPro" id="IPR036259">
    <property type="entry name" value="MFS_trans_sf"/>
</dbReference>
<feature type="domain" description="Major facilitator superfamily (MFS) profile" evidence="9">
    <location>
        <begin position="1"/>
        <end position="401"/>
    </location>
</feature>
<keyword evidence="11" id="KW-1185">Reference proteome</keyword>
<evidence type="ECO:0000256" key="2">
    <source>
        <dbReference type="ARBA" id="ARBA00010992"/>
    </source>
</evidence>
<evidence type="ECO:0000313" key="11">
    <source>
        <dbReference type="Proteomes" id="UP001202248"/>
    </source>
</evidence>
<gene>
    <name evidence="10" type="ORF">MKP09_14095</name>
</gene>
<evidence type="ECO:0000256" key="5">
    <source>
        <dbReference type="ARBA" id="ARBA00022989"/>
    </source>
</evidence>
<comment type="similarity">
    <text evidence="2 7">Belongs to the major facilitator superfamily. Sugar transporter (TC 2.A.1.1) family.</text>
</comment>
<keyword evidence="3 7" id="KW-0813">Transport</keyword>
<dbReference type="SUPFAM" id="SSF103473">
    <property type="entry name" value="MFS general substrate transporter"/>
    <property type="match status" value="1"/>
</dbReference>
<evidence type="ECO:0000256" key="7">
    <source>
        <dbReference type="RuleBase" id="RU003346"/>
    </source>
</evidence>
<feature type="transmembrane region" description="Helical" evidence="8">
    <location>
        <begin position="258"/>
        <end position="276"/>
    </location>
</feature>
<keyword evidence="5 8" id="KW-1133">Transmembrane helix</keyword>
<feature type="transmembrane region" description="Helical" evidence="8">
    <location>
        <begin position="137"/>
        <end position="159"/>
    </location>
</feature>
<name>A0ABS9SKZ8_9BACT</name>
<dbReference type="InterPro" id="IPR020846">
    <property type="entry name" value="MFS_dom"/>
</dbReference>
<dbReference type="Gene3D" id="1.20.1250.20">
    <property type="entry name" value="MFS general substrate transporter like domains"/>
    <property type="match status" value="2"/>
</dbReference>
<dbReference type="Pfam" id="PF00083">
    <property type="entry name" value="Sugar_tr"/>
    <property type="match status" value="1"/>
</dbReference>
<evidence type="ECO:0000256" key="1">
    <source>
        <dbReference type="ARBA" id="ARBA00004141"/>
    </source>
</evidence>
<dbReference type="EMBL" id="JAKWBL010000002">
    <property type="protein sequence ID" value="MCH5598956.1"/>
    <property type="molecule type" value="Genomic_DNA"/>
</dbReference>
<dbReference type="PANTHER" id="PTHR48020">
    <property type="entry name" value="PROTON MYO-INOSITOL COTRANSPORTER"/>
    <property type="match status" value="1"/>
</dbReference>
<dbReference type="RefSeq" id="WP_240830619.1">
    <property type="nucleotide sequence ID" value="NZ_JAKWBL010000002.1"/>
</dbReference>
<evidence type="ECO:0000256" key="4">
    <source>
        <dbReference type="ARBA" id="ARBA00022692"/>
    </source>
</evidence>
<dbReference type="InterPro" id="IPR005828">
    <property type="entry name" value="MFS_sugar_transport-like"/>
</dbReference>
<feature type="transmembrane region" description="Helical" evidence="8">
    <location>
        <begin position="347"/>
        <end position="365"/>
    </location>
</feature>
<comment type="caution">
    <text evidence="10">The sequence shown here is derived from an EMBL/GenBank/DDBJ whole genome shotgun (WGS) entry which is preliminary data.</text>
</comment>
<organism evidence="10 11">
    <name type="scientific">Niabella ginsengisoli</name>
    <dbReference type="NCBI Taxonomy" id="522298"/>
    <lineage>
        <taxon>Bacteria</taxon>
        <taxon>Pseudomonadati</taxon>
        <taxon>Bacteroidota</taxon>
        <taxon>Chitinophagia</taxon>
        <taxon>Chitinophagales</taxon>
        <taxon>Chitinophagaceae</taxon>
        <taxon>Niabella</taxon>
    </lineage>
</organism>
<evidence type="ECO:0000256" key="8">
    <source>
        <dbReference type="SAM" id="Phobius"/>
    </source>
</evidence>
<protein>
    <submittedName>
        <fullName evidence="10">Sugar porter family MFS transporter</fullName>
    </submittedName>
</protein>
<comment type="subcellular location">
    <subcellularLocation>
        <location evidence="1">Membrane</location>
        <topology evidence="1">Multi-pass membrane protein</topology>
    </subcellularLocation>
</comment>
<dbReference type="InterPro" id="IPR050814">
    <property type="entry name" value="Myo-inositol_Transporter"/>
</dbReference>
<feature type="transmembrane region" description="Helical" evidence="8">
    <location>
        <begin position="58"/>
        <end position="79"/>
    </location>
</feature>
<reference evidence="10 11" key="1">
    <citation type="submission" date="2022-02" db="EMBL/GenBank/DDBJ databases">
        <authorList>
            <person name="Min J."/>
        </authorList>
    </citation>
    <scope>NUCLEOTIDE SEQUENCE [LARGE SCALE GENOMIC DNA]</scope>
    <source>
        <strain evidence="10 11">GR10-1</strain>
    </source>
</reference>
<dbReference type="InterPro" id="IPR005829">
    <property type="entry name" value="Sugar_transporter_CS"/>
</dbReference>
<feature type="transmembrane region" description="Helical" evidence="8">
    <location>
        <begin position="6"/>
        <end position="22"/>
    </location>
</feature>
<feature type="transmembrane region" description="Helical" evidence="8">
    <location>
        <begin position="311"/>
        <end position="335"/>
    </location>
</feature>
<feature type="transmembrane region" description="Helical" evidence="8">
    <location>
        <begin position="377"/>
        <end position="397"/>
    </location>
</feature>
<feature type="transmembrane region" description="Helical" evidence="8">
    <location>
        <begin position="91"/>
        <end position="117"/>
    </location>
</feature>
<dbReference type="InterPro" id="IPR003663">
    <property type="entry name" value="Sugar/inositol_transpt"/>
</dbReference>
<evidence type="ECO:0000256" key="3">
    <source>
        <dbReference type="ARBA" id="ARBA00022448"/>
    </source>
</evidence>
<dbReference type="PROSITE" id="PS00217">
    <property type="entry name" value="SUGAR_TRANSPORT_2"/>
    <property type="match status" value="1"/>
</dbReference>
<keyword evidence="6 8" id="KW-0472">Membrane</keyword>
<dbReference type="Proteomes" id="UP001202248">
    <property type="component" value="Unassembled WGS sequence"/>
</dbReference>
<keyword evidence="4 8" id="KW-0812">Transmembrane</keyword>
<feature type="transmembrane region" description="Helical" evidence="8">
    <location>
        <begin position="34"/>
        <end position="52"/>
    </location>
</feature>
<dbReference type="PANTHER" id="PTHR48020:SF12">
    <property type="entry name" value="PROTON MYO-INOSITOL COTRANSPORTER"/>
    <property type="match status" value="1"/>
</dbReference>
<dbReference type="PROSITE" id="PS00216">
    <property type="entry name" value="SUGAR_TRANSPORT_1"/>
    <property type="match status" value="1"/>
</dbReference>
<dbReference type="NCBIfam" id="TIGR00879">
    <property type="entry name" value="SP"/>
    <property type="match status" value="1"/>
</dbReference>
<proteinExistence type="inferred from homology"/>
<feature type="transmembrane region" description="Helical" evidence="8">
    <location>
        <begin position="216"/>
        <end position="238"/>
    </location>
</feature>
<accession>A0ABS9SKZ8</accession>
<feature type="transmembrane region" description="Helical" evidence="8">
    <location>
        <begin position="283"/>
        <end position="305"/>
    </location>
</feature>
<evidence type="ECO:0000259" key="9">
    <source>
        <dbReference type="PROSITE" id="PS50850"/>
    </source>
</evidence>
<dbReference type="PRINTS" id="PR00171">
    <property type="entry name" value="SUGRTRNSPORT"/>
</dbReference>
<evidence type="ECO:0000256" key="6">
    <source>
        <dbReference type="ARBA" id="ARBA00023136"/>
    </source>
</evidence>
<evidence type="ECO:0000313" key="10">
    <source>
        <dbReference type="EMBL" id="MCH5598956.1"/>
    </source>
</evidence>
<sequence>MAEGWFVTIALIGCIVGVAFSGEMSDRWGRKKPMFISAFFFLISAIGAALVPTLTGVFIFRFIGGLGIGLTSNLVPLYISEIAPAKTRGRLVTLYQFALTLGILCAYLSNAFLVKYSETYNIQSSGSLFEYVFLLDVWRGMLLVGGLPALLFLAGMFFVPESPRWLMQRNRSAEALTIMRRFSNDEVLELPKLQTDSSSADSVSYRELFKGRWRKAMIVGILLPLFSQFSGINAIIYYGPSILNDAGVSMNNSLMSQVVFGVANMLFTLLAIWKVDTLGRRPLYIYGTLGATIALVLTGICFATGASTSVFILISVLMFLACFAFSIGPLKFVVASEIFPGHIRGRAMALSIMVMWVADAIVGQITPIMLKHLGTPATFWVFATFCFIAFIVVYKILPETKGKSLEQIEEGWLKEKGN</sequence>